<dbReference type="Proteomes" id="UP000653099">
    <property type="component" value="Unassembled WGS sequence"/>
</dbReference>
<name>A0A830EVT2_9EURY</name>
<proteinExistence type="predicted"/>
<reference evidence="1" key="2">
    <citation type="submission" date="2020-09" db="EMBL/GenBank/DDBJ databases">
        <authorList>
            <person name="Sun Q."/>
            <person name="Ohkuma M."/>
        </authorList>
    </citation>
    <scope>NUCLEOTIDE SEQUENCE</scope>
    <source>
        <strain evidence="1">JCM 14359</strain>
    </source>
</reference>
<dbReference type="OrthoDB" id="339831at2157"/>
<evidence type="ECO:0000313" key="2">
    <source>
        <dbReference type="Proteomes" id="UP000653099"/>
    </source>
</evidence>
<reference evidence="1" key="1">
    <citation type="journal article" date="2014" name="Int. J. Syst. Evol. Microbiol.">
        <title>Complete genome sequence of Corynebacterium casei LMG S-19264T (=DSM 44701T), isolated from a smear-ripened cheese.</title>
        <authorList>
            <consortium name="US DOE Joint Genome Institute (JGI-PGF)"/>
            <person name="Walter F."/>
            <person name="Albersmeier A."/>
            <person name="Kalinowski J."/>
            <person name="Ruckert C."/>
        </authorList>
    </citation>
    <scope>NUCLEOTIDE SEQUENCE</scope>
    <source>
        <strain evidence="1">JCM 14359</strain>
    </source>
</reference>
<dbReference type="RefSeq" id="WP_188788217.1">
    <property type="nucleotide sequence ID" value="NZ_BMOC01000022.1"/>
</dbReference>
<dbReference type="AlphaFoldDB" id="A0A830EVT2"/>
<keyword evidence="2" id="KW-1185">Reference proteome</keyword>
<organism evidence="1 2">
    <name type="scientific">Halobellus salinus</name>
    <dbReference type="NCBI Taxonomy" id="931585"/>
    <lineage>
        <taxon>Archaea</taxon>
        <taxon>Methanobacteriati</taxon>
        <taxon>Methanobacteriota</taxon>
        <taxon>Stenosarchaea group</taxon>
        <taxon>Halobacteria</taxon>
        <taxon>Halobacteriales</taxon>
        <taxon>Haloferacaceae</taxon>
        <taxon>Halobellus</taxon>
    </lineage>
</organism>
<comment type="caution">
    <text evidence="1">The sequence shown here is derived from an EMBL/GenBank/DDBJ whole genome shotgun (WGS) entry which is preliminary data.</text>
</comment>
<gene>
    <name evidence="1" type="ORF">GCM10008995_26510</name>
</gene>
<protein>
    <submittedName>
        <fullName evidence="1">Uncharacterized protein</fullName>
    </submittedName>
</protein>
<dbReference type="EMBL" id="BMOC01000022">
    <property type="protein sequence ID" value="GGJ15379.1"/>
    <property type="molecule type" value="Genomic_DNA"/>
</dbReference>
<accession>A0A830EVT2</accession>
<evidence type="ECO:0000313" key="1">
    <source>
        <dbReference type="EMBL" id="GGJ15379.1"/>
    </source>
</evidence>
<sequence length="57" mass="6240">MSEDPLSIVKQQLNDAIEEVDDSEVRFKLRTASQYIDVANQQKADPAETAEGAGSDD</sequence>